<proteinExistence type="predicted"/>
<reference evidence="1 2" key="2">
    <citation type="submission" date="2018-11" db="EMBL/GenBank/DDBJ databases">
        <authorList>
            <consortium name="Pathogen Informatics"/>
        </authorList>
    </citation>
    <scope>NUCLEOTIDE SEQUENCE [LARGE SCALE GENOMIC DNA]</scope>
</reference>
<accession>A0A183IMP0</accession>
<evidence type="ECO:0000313" key="2">
    <source>
        <dbReference type="Proteomes" id="UP000270296"/>
    </source>
</evidence>
<gene>
    <name evidence="1" type="ORF">SBAD_LOCUS4886</name>
</gene>
<dbReference type="AlphaFoldDB" id="A0A183IMP0"/>
<evidence type="ECO:0000313" key="1">
    <source>
        <dbReference type="EMBL" id="VDP05648.1"/>
    </source>
</evidence>
<dbReference type="WBParaSite" id="SBAD_0000508601-mRNA-1">
    <property type="protein sequence ID" value="SBAD_0000508601-mRNA-1"/>
    <property type="gene ID" value="SBAD_0000508601"/>
</dbReference>
<protein>
    <submittedName>
        <fullName evidence="3">Secreted protein</fullName>
    </submittedName>
</protein>
<sequence>MPALTGGLIFFTTTIYSSISGCSSVENFLPSAVATIACTVRPWGPSWWDGRQFATRCFIVLLSTFLIL</sequence>
<name>A0A183IMP0_9BILA</name>
<keyword evidence="2" id="KW-1185">Reference proteome</keyword>
<dbReference type="Proteomes" id="UP000270296">
    <property type="component" value="Unassembled WGS sequence"/>
</dbReference>
<reference evidence="3" key="1">
    <citation type="submission" date="2016-06" db="UniProtKB">
        <authorList>
            <consortium name="WormBaseParasite"/>
        </authorList>
    </citation>
    <scope>IDENTIFICATION</scope>
</reference>
<organism evidence="3">
    <name type="scientific">Soboliphyme baturini</name>
    <dbReference type="NCBI Taxonomy" id="241478"/>
    <lineage>
        <taxon>Eukaryota</taxon>
        <taxon>Metazoa</taxon>
        <taxon>Ecdysozoa</taxon>
        <taxon>Nematoda</taxon>
        <taxon>Enoplea</taxon>
        <taxon>Dorylaimia</taxon>
        <taxon>Dioctophymatida</taxon>
        <taxon>Dioctophymatoidea</taxon>
        <taxon>Soboliphymatidae</taxon>
        <taxon>Soboliphyme</taxon>
    </lineage>
</organism>
<evidence type="ECO:0000313" key="3">
    <source>
        <dbReference type="WBParaSite" id="SBAD_0000508601-mRNA-1"/>
    </source>
</evidence>
<dbReference type="EMBL" id="UZAM01008611">
    <property type="protein sequence ID" value="VDP05648.1"/>
    <property type="molecule type" value="Genomic_DNA"/>
</dbReference>